<dbReference type="PRINTS" id="PR00413">
    <property type="entry name" value="HADHALOGNASE"/>
</dbReference>
<evidence type="ECO:0000313" key="2">
    <source>
        <dbReference type="Proteomes" id="UP000578112"/>
    </source>
</evidence>
<dbReference type="Proteomes" id="UP000578112">
    <property type="component" value="Unassembled WGS sequence"/>
</dbReference>
<protein>
    <submittedName>
        <fullName evidence="1">Putative hydrolase of the HAD superfamily</fullName>
    </submittedName>
</protein>
<dbReference type="SUPFAM" id="SSF56784">
    <property type="entry name" value="HAD-like"/>
    <property type="match status" value="1"/>
</dbReference>
<organism evidence="1 2">
    <name type="scientific">Actinoplanes digitatis</name>
    <dbReference type="NCBI Taxonomy" id="1868"/>
    <lineage>
        <taxon>Bacteria</taxon>
        <taxon>Bacillati</taxon>
        <taxon>Actinomycetota</taxon>
        <taxon>Actinomycetes</taxon>
        <taxon>Micromonosporales</taxon>
        <taxon>Micromonosporaceae</taxon>
        <taxon>Actinoplanes</taxon>
    </lineage>
</organism>
<dbReference type="NCBIfam" id="TIGR01509">
    <property type="entry name" value="HAD-SF-IA-v3"/>
    <property type="match status" value="1"/>
</dbReference>
<sequence>MKTVRSLQRQPARALLIDLDGVLRRWDPEVPATVERTYGLEPGALLGTAMAWELLRPAVSGEITDAEWMHLVASRLPLPEADAQAAVTEWQRHRGTVDPEALAFVREVRAAGLPVGLATNATDLLRGDLDRLALTGEFDAIVSSWELKIHKPAPEYFDQACAALGVESPWVLFVDDDDRAVRGARARKMPAYRWSGAHDLPYLRKALAIAT</sequence>
<dbReference type="PANTHER" id="PTHR43611">
    <property type="entry name" value="ALPHA-D-GLUCOSE 1-PHOSPHATE PHOSPHATASE"/>
    <property type="match status" value="1"/>
</dbReference>
<dbReference type="GO" id="GO:0016787">
    <property type="term" value="F:hydrolase activity"/>
    <property type="evidence" value="ECO:0007669"/>
    <property type="project" value="UniProtKB-KW"/>
</dbReference>
<dbReference type="Gene3D" id="3.40.50.1000">
    <property type="entry name" value="HAD superfamily/HAD-like"/>
    <property type="match status" value="1"/>
</dbReference>
<dbReference type="InterPro" id="IPR036412">
    <property type="entry name" value="HAD-like_sf"/>
</dbReference>
<dbReference type="AlphaFoldDB" id="A0A7W7HTC4"/>
<reference evidence="1 2" key="1">
    <citation type="submission" date="2020-08" db="EMBL/GenBank/DDBJ databases">
        <title>Sequencing the genomes of 1000 actinobacteria strains.</title>
        <authorList>
            <person name="Klenk H.-P."/>
        </authorList>
    </citation>
    <scope>NUCLEOTIDE SEQUENCE [LARGE SCALE GENOMIC DNA]</scope>
    <source>
        <strain evidence="1 2">DSM 43149</strain>
    </source>
</reference>
<dbReference type="RefSeq" id="WP_184990073.1">
    <property type="nucleotide sequence ID" value="NZ_BOMK01000068.1"/>
</dbReference>
<dbReference type="InterPro" id="IPR006439">
    <property type="entry name" value="HAD-SF_hydro_IA"/>
</dbReference>
<dbReference type="EMBL" id="JACHNH010000001">
    <property type="protein sequence ID" value="MBB4760338.1"/>
    <property type="molecule type" value="Genomic_DNA"/>
</dbReference>
<proteinExistence type="predicted"/>
<comment type="caution">
    <text evidence="1">The sequence shown here is derived from an EMBL/GenBank/DDBJ whole genome shotgun (WGS) entry which is preliminary data.</text>
</comment>
<evidence type="ECO:0000313" key="1">
    <source>
        <dbReference type="EMBL" id="MBB4760338.1"/>
    </source>
</evidence>
<dbReference type="Pfam" id="PF00702">
    <property type="entry name" value="Hydrolase"/>
    <property type="match status" value="1"/>
</dbReference>
<gene>
    <name evidence="1" type="ORF">BJ971_000894</name>
</gene>
<accession>A0A7W7HTC4</accession>
<name>A0A7W7HTC4_9ACTN</name>
<dbReference type="PANTHER" id="PTHR43611:SF3">
    <property type="entry name" value="FLAVIN MONONUCLEOTIDE HYDROLASE 1, CHLOROPLATIC"/>
    <property type="match status" value="1"/>
</dbReference>
<keyword evidence="1" id="KW-0378">Hydrolase</keyword>
<dbReference type="SFLD" id="SFLDG01129">
    <property type="entry name" value="C1.5:_HAD__Beta-PGM__Phosphata"/>
    <property type="match status" value="1"/>
</dbReference>
<dbReference type="SFLD" id="SFLDS00003">
    <property type="entry name" value="Haloacid_Dehalogenase"/>
    <property type="match status" value="1"/>
</dbReference>
<keyword evidence="2" id="KW-1185">Reference proteome</keyword>
<dbReference type="InterPro" id="IPR023214">
    <property type="entry name" value="HAD_sf"/>
</dbReference>